<protein>
    <submittedName>
        <fullName evidence="2">Uncharacterized protein</fullName>
    </submittedName>
</protein>
<feature type="non-terminal residue" evidence="2">
    <location>
        <position position="1"/>
    </location>
</feature>
<evidence type="ECO:0000313" key="3">
    <source>
        <dbReference type="Proteomes" id="UP000485058"/>
    </source>
</evidence>
<proteinExistence type="predicted"/>
<keyword evidence="3" id="KW-1185">Reference proteome</keyword>
<accession>A0A699ZW76</accession>
<sequence length="89" mass="9724">MQRLSKDGHAHSVTADTMKRLRLPQIAILFGAGVAACSDYCSGPKLQPRVKIDALIRDRAVNNGTRPRRTRPRKRPGTSLKGIAKSSSD</sequence>
<name>A0A699ZW76_HAELA</name>
<dbReference type="Proteomes" id="UP000485058">
    <property type="component" value="Unassembled WGS sequence"/>
</dbReference>
<dbReference type="EMBL" id="BLLF01002815">
    <property type="protein sequence ID" value="GFH25440.1"/>
    <property type="molecule type" value="Genomic_DNA"/>
</dbReference>
<evidence type="ECO:0000256" key="1">
    <source>
        <dbReference type="SAM" id="MobiDB-lite"/>
    </source>
</evidence>
<dbReference type="AlphaFoldDB" id="A0A699ZW76"/>
<gene>
    <name evidence="2" type="ORF">HaLaN_23397</name>
</gene>
<reference evidence="2 3" key="1">
    <citation type="submission" date="2020-02" db="EMBL/GenBank/DDBJ databases">
        <title>Draft genome sequence of Haematococcus lacustris strain NIES-144.</title>
        <authorList>
            <person name="Morimoto D."/>
            <person name="Nakagawa S."/>
            <person name="Yoshida T."/>
            <person name="Sawayama S."/>
        </authorList>
    </citation>
    <scope>NUCLEOTIDE SEQUENCE [LARGE SCALE GENOMIC DNA]</scope>
    <source>
        <strain evidence="2 3">NIES-144</strain>
    </source>
</reference>
<feature type="compositionally biased region" description="Basic residues" evidence="1">
    <location>
        <begin position="66"/>
        <end position="76"/>
    </location>
</feature>
<feature type="region of interest" description="Disordered" evidence="1">
    <location>
        <begin position="57"/>
        <end position="89"/>
    </location>
</feature>
<organism evidence="2 3">
    <name type="scientific">Haematococcus lacustris</name>
    <name type="common">Green alga</name>
    <name type="synonym">Haematococcus pluvialis</name>
    <dbReference type="NCBI Taxonomy" id="44745"/>
    <lineage>
        <taxon>Eukaryota</taxon>
        <taxon>Viridiplantae</taxon>
        <taxon>Chlorophyta</taxon>
        <taxon>core chlorophytes</taxon>
        <taxon>Chlorophyceae</taxon>
        <taxon>CS clade</taxon>
        <taxon>Chlamydomonadales</taxon>
        <taxon>Haematococcaceae</taxon>
        <taxon>Haematococcus</taxon>
    </lineage>
</organism>
<evidence type="ECO:0000313" key="2">
    <source>
        <dbReference type="EMBL" id="GFH25440.1"/>
    </source>
</evidence>
<comment type="caution">
    <text evidence="2">The sequence shown here is derived from an EMBL/GenBank/DDBJ whole genome shotgun (WGS) entry which is preliminary data.</text>
</comment>